<comment type="caution">
    <text evidence="8">The sequence shown here is derived from an EMBL/GenBank/DDBJ whole genome shotgun (WGS) entry which is preliminary data.</text>
</comment>
<proteinExistence type="predicted"/>
<dbReference type="NCBIfam" id="TIGR01195">
    <property type="entry name" value="oadG_fam"/>
    <property type="match status" value="1"/>
</dbReference>
<organism evidence="8 9">
    <name type="scientific">Selenomonas bovis</name>
    <dbReference type="NCBI Taxonomy" id="416586"/>
    <lineage>
        <taxon>Bacteria</taxon>
        <taxon>Bacillati</taxon>
        <taxon>Bacillota</taxon>
        <taxon>Negativicutes</taxon>
        <taxon>Selenomonadales</taxon>
        <taxon>Selenomonadaceae</taxon>
        <taxon>Selenomonas</taxon>
    </lineage>
</organism>
<dbReference type="InterPro" id="IPR005899">
    <property type="entry name" value="Na_pump_deCOase"/>
</dbReference>
<evidence type="ECO:0000256" key="1">
    <source>
        <dbReference type="ARBA" id="ARBA00004236"/>
    </source>
</evidence>
<dbReference type="Pfam" id="PF04277">
    <property type="entry name" value="OAD_gamma"/>
    <property type="match status" value="1"/>
</dbReference>
<name>A0A848B145_9FIRM</name>
<dbReference type="GO" id="GO:0036376">
    <property type="term" value="P:sodium ion export across plasma membrane"/>
    <property type="evidence" value="ECO:0007669"/>
    <property type="project" value="InterPro"/>
</dbReference>
<evidence type="ECO:0000313" key="9">
    <source>
        <dbReference type="Proteomes" id="UP000543804"/>
    </source>
</evidence>
<evidence type="ECO:0000313" key="8">
    <source>
        <dbReference type="EMBL" id="NMD97929.1"/>
    </source>
</evidence>
<evidence type="ECO:0000256" key="7">
    <source>
        <dbReference type="SAM" id="Phobius"/>
    </source>
</evidence>
<accession>A0A848B145</accession>
<keyword evidence="5 7" id="KW-0472">Membrane</keyword>
<feature type="region of interest" description="Disordered" evidence="6">
    <location>
        <begin position="42"/>
        <end position="68"/>
    </location>
</feature>
<keyword evidence="3 7" id="KW-0812">Transmembrane</keyword>
<feature type="transmembrane region" description="Helical" evidence="7">
    <location>
        <begin position="12"/>
        <end position="34"/>
    </location>
</feature>
<feature type="compositionally biased region" description="Pro residues" evidence="6">
    <location>
        <begin position="52"/>
        <end position="63"/>
    </location>
</feature>
<comment type="subcellular location">
    <subcellularLocation>
        <location evidence="1">Cell membrane</location>
    </subcellularLocation>
</comment>
<dbReference type="Proteomes" id="UP000543804">
    <property type="component" value="Unassembled WGS sequence"/>
</dbReference>
<sequence>MSEPVTTNPFVIMLINMTVVFIVLIALGLVINLIHAIDPTKEKAAPQKEAPAPAPTPAAPAPEPVSADGVSPEVIAVIAAALASYGYGPAAIRAVRPIERDGWKNAGRSFGVQRTLE</sequence>
<dbReference type="AlphaFoldDB" id="A0A848B145"/>
<dbReference type="GO" id="GO:0005886">
    <property type="term" value="C:plasma membrane"/>
    <property type="evidence" value="ECO:0007669"/>
    <property type="project" value="UniProtKB-SubCell"/>
</dbReference>
<evidence type="ECO:0000256" key="4">
    <source>
        <dbReference type="ARBA" id="ARBA00022989"/>
    </source>
</evidence>
<dbReference type="RefSeq" id="WP_019542645.1">
    <property type="nucleotide sequence ID" value="NZ_JABAFA010000001.1"/>
</dbReference>
<evidence type="ECO:0000256" key="3">
    <source>
        <dbReference type="ARBA" id="ARBA00022692"/>
    </source>
</evidence>
<evidence type="ECO:0000256" key="5">
    <source>
        <dbReference type="ARBA" id="ARBA00023136"/>
    </source>
</evidence>
<evidence type="ECO:0000256" key="6">
    <source>
        <dbReference type="SAM" id="MobiDB-lite"/>
    </source>
</evidence>
<gene>
    <name evidence="8" type="ORF">HF878_00315</name>
</gene>
<dbReference type="GO" id="GO:0015081">
    <property type="term" value="F:sodium ion transmembrane transporter activity"/>
    <property type="evidence" value="ECO:0007669"/>
    <property type="project" value="InterPro"/>
</dbReference>
<evidence type="ECO:0000256" key="2">
    <source>
        <dbReference type="ARBA" id="ARBA00022475"/>
    </source>
</evidence>
<keyword evidence="2" id="KW-1003">Cell membrane</keyword>
<reference evidence="8 9" key="1">
    <citation type="submission" date="2020-04" db="EMBL/GenBank/DDBJ databases">
        <authorList>
            <person name="Hitch T.C.A."/>
            <person name="Wylensek D."/>
            <person name="Clavel T."/>
        </authorList>
    </citation>
    <scope>NUCLEOTIDE SEQUENCE [LARGE SCALE GENOMIC DNA]</scope>
    <source>
        <strain evidence="8 9">PG-130-P53-12</strain>
    </source>
</reference>
<dbReference type="EMBL" id="JABAFA010000001">
    <property type="protein sequence ID" value="NMD97929.1"/>
    <property type="molecule type" value="Genomic_DNA"/>
</dbReference>
<keyword evidence="4 7" id="KW-1133">Transmembrane helix</keyword>
<protein>
    <submittedName>
        <fullName evidence="8">OadG family protein</fullName>
    </submittedName>
</protein>
<keyword evidence="9" id="KW-1185">Reference proteome</keyword>